<sequence length="377" mass="40063">MSDERQALRDSVRSFAERHVRPAAAKHDRDESYPAAIRRKAAENGFVAPTVPTAFDGPGRDVRDALLIAEELWRADPGIGTALISADAGTRLIDRYGTRQQKSRWLPRIAAGEAVSAITITEPDHGSDVASIETTARRDGSEWVLDGTKTWVTNGSVADVLVVLAKTNTGAGHAGISTFLVPSDRPGIETETLAGTLGLRAADFAAVEFDAVRVPATNLVGEVDDGFAQLLTFLAAGRATVAAEALGAASAVVERVGEQIAAEDCPPSHRSQPRGDACYLDLRSSVAAARSLTYRAGHALSERPGEARSERLANMAKLYASETAIDVVDRGLELCGPDTGSTGPSLEKYYRDLRATTIIEGTSESIRSAIARQLLEE</sequence>
<dbReference type="FunFam" id="2.40.110.10:FF:000002">
    <property type="entry name" value="Acyl-CoA dehydrogenase fadE12"/>
    <property type="match status" value="1"/>
</dbReference>
<dbReference type="AlphaFoldDB" id="A0A830GNL9"/>
<keyword evidence="3 6" id="KW-0285">Flavoprotein</keyword>
<proteinExistence type="inferred from homology"/>
<dbReference type="SUPFAM" id="SSF47203">
    <property type="entry name" value="Acyl-CoA dehydrogenase C-terminal domain-like"/>
    <property type="match status" value="1"/>
</dbReference>
<dbReference type="SUPFAM" id="SSF56645">
    <property type="entry name" value="Acyl-CoA dehydrogenase NM domain-like"/>
    <property type="match status" value="1"/>
</dbReference>
<evidence type="ECO:0000259" key="9">
    <source>
        <dbReference type="Pfam" id="PF02770"/>
    </source>
</evidence>
<dbReference type="Gene3D" id="2.40.110.10">
    <property type="entry name" value="Butyryl-CoA Dehydrogenase, subunit A, domain 2"/>
    <property type="match status" value="1"/>
</dbReference>
<evidence type="ECO:0000256" key="6">
    <source>
        <dbReference type="RuleBase" id="RU362125"/>
    </source>
</evidence>
<dbReference type="InterPro" id="IPR009075">
    <property type="entry name" value="AcylCo_DH/oxidase_C"/>
</dbReference>
<organism evidence="11 12">
    <name type="scientific">Haloarcula pellucida</name>
    <dbReference type="NCBI Taxonomy" id="1427151"/>
    <lineage>
        <taxon>Archaea</taxon>
        <taxon>Methanobacteriati</taxon>
        <taxon>Methanobacteriota</taxon>
        <taxon>Stenosarchaea group</taxon>
        <taxon>Halobacteria</taxon>
        <taxon>Halobacteriales</taxon>
        <taxon>Haloarculaceae</taxon>
        <taxon>Haloarcula</taxon>
    </lineage>
</organism>
<comment type="cofactor">
    <cofactor evidence="1 6">
        <name>FAD</name>
        <dbReference type="ChEBI" id="CHEBI:57692"/>
    </cofactor>
</comment>
<gene>
    <name evidence="11" type="ORF">GCM10009030_22340</name>
</gene>
<dbReference type="InterPro" id="IPR037069">
    <property type="entry name" value="AcylCoA_DH/ox_N_sf"/>
</dbReference>
<dbReference type="PANTHER" id="PTHR43884:SF12">
    <property type="entry name" value="ISOVALERYL-COA DEHYDROGENASE, MITOCHONDRIAL-RELATED"/>
    <property type="match status" value="1"/>
</dbReference>
<evidence type="ECO:0000256" key="4">
    <source>
        <dbReference type="ARBA" id="ARBA00022827"/>
    </source>
</evidence>
<protein>
    <submittedName>
        <fullName evidence="11">Acyl-CoA dehydrogenase</fullName>
    </submittedName>
</protein>
<dbReference type="Proteomes" id="UP000605784">
    <property type="component" value="Unassembled WGS sequence"/>
</dbReference>
<evidence type="ECO:0000256" key="2">
    <source>
        <dbReference type="ARBA" id="ARBA00009347"/>
    </source>
</evidence>
<dbReference type="InterPro" id="IPR009100">
    <property type="entry name" value="AcylCoA_DH/oxidase_NM_dom_sf"/>
</dbReference>
<dbReference type="InterPro" id="IPR046373">
    <property type="entry name" value="Acyl-CoA_Oxase/DH_mid-dom_sf"/>
</dbReference>
<dbReference type="Gene3D" id="1.10.540.10">
    <property type="entry name" value="Acyl-CoA dehydrogenase/oxidase, N-terminal domain"/>
    <property type="match status" value="1"/>
</dbReference>
<keyword evidence="12" id="KW-1185">Reference proteome</keyword>
<evidence type="ECO:0000256" key="1">
    <source>
        <dbReference type="ARBA" id="ARBA00001974"/>
    </source>
</evidence>
<dbReference type="Pfam" id="PF00441">
    <property type="entry name" value="Acyl-CoA_dh_1"/>
    <property type="match status" value="1"/>
</dbReference>
<evidence type="ECO:0000256" key="7">
    <source>
        <dbReference type="SAM" id="MobiDB-lite"/>
    </source>
</evidence>
<name>A0A830GNL9_9EURY</name>
<evidence type="ECO:0000313" key="12">
    <source>
        <dbReference type="Proteomes" id="UP000605784"/>
    </source>
</evidence>
<dbReference type="PANTHER" id="PTHR43884">
    <property type="entry name" value="ACYL-COA DEHYDROGENASE"/>
    <property type="match status" value="1"/>
</dbReference>
<feature type="domain" description="Acyl-CoA oxidase/dehydrogenase middle" evidence="9">
    <location>
        <begin position="117"/>
        <end position="212"/>
    </location>
</feature>
<evidence type="ECO:0000256" key="5">
    <source>
        <dbReference type="ARBA" id="ARBA00023002"/>
    </source>
</evidence>
<evidence type="ECO:0000256" key="3">
    <source>
        <dbReference type="ARBA" id="ARBA00022630"/>
    </source>
</evidence>
<dbReference type="Gene3D" id="1.20.140.10">
    <property type="entry name" value="Butyryl-CoA Dehydrogenase, subunit A, domain 3"/>
    <property type="match status" value="1"/>
</dbReference>
<evidence type="ECO:0000259" key="8">
    <source>
        <dbReference type="Pfam" id="PF00441"/>
    </source>
</evidence>
<dbReference type="GO" id="GO:0050660">
    <property type="term" value="F:flavin adenine dinucleotide binding"/>
    <property type="evidence" value="ECO:0007669"/>
    <property type="project" value="InterPro"/>
</dbReference>
<dbReference type="InterPro" id="IPR013786">
    <property type="entry name" value="AcylCoA_DH/ox_N"/>
</dbReference>
<reference evidence="11" key="1">
    <citation type="journal article" date="2014" name="Int. J. Syst. Evol. Microbiol.">
        <title>Complete genome sequence of Corynebacterium casei LMG S-19264T (=DSM 44701T), isolated from a smear-ripened cheese.</title>
        <authorList>
            <consortium name="US DOE Joint Genome Institute (JGI-PGF)"/>
            <person name="Walter F."/>
            <person name="Albersmeier A."/>
            <person name="Kalinowski J."/>
            <person name="Ruckert C."/>
        </authorList>
    </citation>
    <scope>NUCLEOTIDE SEQUENCE</scope>
    <source>
        <strain evidence="11">JCM 17820</strain>
    </source>
</reference>
<dbReference type="InterPro" id="IPR036250">
    <property type="entry name" value="AcylCo_DH-like_C"/>
</dbReference>
<dbReference type="RefSeq" id="WP_220639444.1">
    <property type="nucleotide sequence ID" value="NZ_RKLW01000004.1"/>
</dbReference>
<evidence type="ECO:0000313" key="11">
    <source>
        <dbReference type="EMBL" id="GGN95219.1"/>
    </source>
</evidence>
<reference evidence="11" key="2">
    <citation type="submission" date="2020-09" db="EMBL/GenBank/DDBJ databases">
        <authorList>
            <person name="Sun Q."/>
            <person name="Ohkuma M."/>
        </authorList>
    </citation>
    <scope>NUCLEOTIDE SEQUENCE</scope>
    <source>
        <strain evidence="11">JCM 17820</strain>
    </source>
</reference>
<comment type="similarity">
    <text evidence="2 6">Belongs to the acyl-CoA dehydrogenase family.</text>
</comment>
<accession>A0A830GNL9</accession>
<comment type="caution">
    <text evidence="11">The sequence shown here is derived from an EMBL/GenBank/DDBJ whole genome shotgun (WGS) entry which is preliminary data.</text>
</comment>
<keyword evidence="4 6" id="KW-0274">FAD</keyword>
<feature type="region of interest" description="Disordered" evidence="7">
    <location>
        <begin position="1"/>
        <end position="32"/>
    </location>
</feature>
<dbReference type="InterPro" id="IPR006091">
    <property type="entry name" value="Acyl-CoA_Oxase/DH_mid-dom"/>
</dbReference>
<dbReference type="Pfam" id="PF02771">
    <property type="entry name" value="Acyl-CoA_dh_N"/>
    <property type="match status" value="1"/>
</dbReference>
<feature type="domain" description="Acyl-CoA dehydrogenase/oxidase C-terminal" evidence="8">
    <location>
        <begin position="224"/>
        <end position="375"/>
    </location>
</feature>
<dbReference type="EMBL" id="BMOU01000003">
    <property type="protein sequence ID" value="GGN95219.1"/>
    <property type="molecule type" value="Genomic_DNA"/>
</dbReference>
<feature type="domain" description="Acyl-CoA dehydrogenase/oxidase N-terminal" evidence="10">
    <location>
        <begin position="2"/>
        <end position="113"/>
    </location>
</feature>
<dbReference type="GO" id="GO:0003995">
    <property type="term" value="F:acyl-CoA dehydrogenase activity"/>
    <property type="evidence" value="ECO:0007669"/>
    <property type="project" value="TreeGrafter"/>
</dbReference>
<keyword evidence="5 6" id="KW-0560">Oxidoreductase</keyword>
<evidence type="ECO:0000259" key="10">
    <source>
        <dbReference type="Pfam" id="PF02771"/>
    </source>
</evidence>
<dbReference type="Pfam" id="PF02770">
    <property type="entry name" value="Acyl-CoA_dh_M"/>
    <property type="match status" value="1"/>
</dbReference>